<comment type="subcellular location">
    <subcellularLocation>
        <location evidence="2">Cell membrane</location>
        <topology evidence="2">Multi-pass membrane protein</topology>
    </subcellularLocation>
</comment>
<feature type="transmembrane region" description="Helical" evidence="12">
    <location>
        <begin position="12"/>
        <end position="34"/>
    </location>
</feature>
<dbReference type="CDD" id="cd16922">
    <property type="entry name" value="HATPase_EvgS-ArcB-TorS-like"/>
    <property type="match status" value="1"/>
</dbReference>
<dbReference type="RefSeq" id="WP_078320540.1">
    <property type="nucleotide sequence ID" value="NZ_FXTS01000009.1"/>
</dbReference>
<dbReference type="AlphaFoldDB" id="A0A1T1H8K0"/>
<dbReference type="PRINTS" id="PR00344">
    <property type="entry name" value="BCTRLSENSOR"/>
</dbReference>
<dbReference type="InterPro" id="IPR050736">
    <property type="entry name" value="Sensor_HK_Regulatory"/>
</dbReference>
<keyword evidence="5" id="KW-0597">Phosphoprotein</keyword>
<dbReference type="InterPro" id="IPR005467">
    <property type="entry name" value="His_kinase_dom"/>
</dbReference>
<evidence type="ECO:0000259" key="14">
    <source>
        <dbReference type="PROSITE" id="PS50885"/>
    </source>
</evidence>
<evidence type="ECO:0000256" key="6">
    <source>
        <dbReference type="ARBA" id="ARBA00022679"/>
    </source>
</evidence>
<evidence type="ECO:0000256" key="12">
    <source>
        <dbReference type="SAM" id="Phobius"/>
    </source>
</evidence>
<dbReference type="GO" id="GO:0005886">
    <property type="term" value="C:plasma membrane"/>
    <property type="evidence" value="ECO:0007669"/>
    <property type="project" value="UniProtKB-SubCell"/>
</dbReference>
<keyword evidence="10" id="KW-0902">Two-component regulatory system</keyword>
<keyword evidence="12" id="KW-0472">Membrane</keyword>
<dbReference type="InterPro" id="IPR036097">
    <property type="entry name" value="HisK_dim/P_sf"/>
</dbReference>
<dbReference type="InterPro" id="IPR029151">
    <property type="entry name" value="Sensor-like_sf"/>
</dbReference>
<dbReference type="Pfam" id="PF00512">
    <property type="entry name" value="HisKA"/>
    <property type="match status" value="1"/>
</dbReference>
<dbReference type="SMART" id="SM00387">
    <property type="entry name" value="HATPase_c"/>
    <property type="match status" value="1"/>
</dbReference>
<dbReference type="SUPFAM" id="SSF103190">
    <property type="entry name" value="Sensory domain-like"/>
    <property type="match status" value="1"/>
</dbReference>
<evidence type="ECO:0000256" key="1">
    <source>
        <dbReference type="ARBA" id="ARBA00000085"/>
    </source>
</evidence>
<keyword evidence="4" id="KW-1003">Cell membrane</keyword>
<dbReference type="CDD" id="cd00082">
    <property type="entry name" value="HisKA"/>
    <property type="match status" value="1"/>
</dbReference>
<name>A0A1T1H8K0_OCELI</name>
<evidence type="ECO:0000256" key="9">
    <source>
        <dbReference type="ARBA" id="ARBA00022989"/>
    </source>
</evidence>
<comment type="caution">
    <text evidence="15">The sequence shown here is derived from an EMBL/GenBank/DDBJ whole genome shotgun (WGS) entry which is preliminary data.</text>
</comment>
<feature type="domain" description="Histidine kinase" evidence="13">
    <location>
        <begin position="626"/>
        <end position="844"/>
    </location>
</feature>
<dbReference type="SMART" id="SM00388">
    <property type="entry name" value="HisKA"/>
    <property type="match status" value="1"/>
</dbReference>
<dbReference type="STRING" id="966.BTA35_0214525"/>
<dbReference type="PANTHER" id="PTHR43711:SF1">
    <property type="entry name" value="HISTIDINE KINASE 1"/>
    <property type="match status" value="1"/>
</dbReference>
<evidence type="ECO:0000256" key="10">
    <source>
        <dbReference type="ARBA" id="ARBA00023012"/>
    </source>
</evidence>
<evidence type="ECO:0000256" key="3">
    <source>
        <dbReference type="ARBA" id="ARBA00012438"/>
    </source>
</evidence>
<dbReference type="Gene3D" id="3.30.450.20">
    <property type="entry name" value="PAS domain"/>
    <property type="match status" value="1"/>
</dbReference>
<dbReference type="GO" id="GO:0000155">
    <property type="term" value="F:phosphorelay sensor kinase activity"/>
    <property type="evidence" value="ECO:0007669"/>
    <property type="project" value="InterPro"/>
</dbReference>
<dbReference type="FunFam" id="3.30.565.10:FF:000010">
    <property type="entry name" value="Sensor histidine kinase RcsC"/>
    <property type="match status" value="1"/>
</dbReference>
<evidence type="ECO:0000256" key="8">
    <source>
        <dbReference type="ARBA" id="ARBA00022777"/>
    </source>
</evidence>
<reference evidence="15" key="1">
    <citation type="submission" date="2017-02" db="EMBL/GenBank/DDBJ databases">
        <title>Draft Genome Sequence of the Salt Water Bacterium Oceanospirillum linum ATCC 11336.</title>
        <authorList>
            <person name="Trachtenberg A.M."/>
            <person name="Carney J.G."/>
            <person name="Linnane J.D."/>
            <person name="Rheaume B.A."/>
            <person name="Pitts N.L."/>
            <person name="Mykles D.L."/>
            <person name="Maclea K.S."/>
        </authorList>
    </citation>
    <scope>NUCLEOTIDE SEQUENCE [LARGE SCALE GENOMIC DNA]</scope>
    <source>
        <strain evidence="15">ATCC 11336</strain>
    </source>
</reference>
<protein>
    <recommendedName>
        <fullName evidence="3">histidine kinase</fullName>
        <ecNumber evidence="3">2.7.13.3</ecNumber>
    </recommendedName>
</protein>
<gene>
    <name evidence="15" type="ORF">BTA35_0214525</name>
</gene>
<evidence type="ECO:0000313" key="16">
    <source>
        <dbReference type="Proteomes" id="UP000190064"/>
    </source>
</evidence>
<proteinExistence type="predicted"/>
<organism evidence="15 16">
    <name type="scientific">Oceanospirillum linum</name>
    <dbReference type="NCBI Taxonomy" id="966"/>
    <lineage>
        <taxon>Bacteria</taxon>
        <taxon>Pseudomonadati</taxon>
        <taxon>Pseudomonadota</taxon>
        <taxon>Gammaproteobacteria</taxon>
        <taxon>Oceanospirillales</taxon>
        <taxon>Oceanospirillaceae</taxon>
        <taxon>Oceanospirillum</taxon>
    </lineage>
</organism>
<dbReference type="EC" id="2.7.13.3" evidence="3"/>
<dbReference type="EMBL" id="MTSD02000008">
    <property type="protein sequence ID" value="OOV86191.1"/>
    <property type="molecule type" value="Genomic_DNA"/>
</dbReference>
<dbReference type="InterPro" id="IPR003661">
    <property type="entry name" value="HisK_dim/P_dom"/>
</dbReference>
<evidence type="ECO:0000259" key="13">
    <source>
        <dbReference type="PROSITE" id="PS50109"/>
    </source>
</evidence>
<dbReference type="SUPFAM" id="SSF158472">
    <property type="entry name" value="HAMP domain-like"/>
    <property type="match status" value="1"/>
</dbReference>
<dbReference type="Gene3D" id="3.30.565.10">
    <property type="entry name" value="Histidine kinase-like ATPase, C-terminal domain"/>
    <property type="match status" value="1"/>
</dbReference>
<dbReference type="InterPro" id="IPR036890">
    <property type="entry name" value="HATPase_C_sf"/>
</dbReference>
<accession>A0A1T1H8K0</accession>
<evidence type="ECO:0000256" key="5">
    <source>
        <dbReference type="ARBA" id="ARBA00022553"/>
    </source>
</evidence>
<keyword evidence="9 12" id="KW-1133">Transmembrane helix</keyword>
<keyword evidence="8 15" id="KW-0418">Kinase</keyword>
<evidence type="ECO:0000256" key="4">
    <source>
        <dbReference type="ARBA" id="ARBA00022475"/>
    </source>
</evidence>
<dbReference type="PROSITE" id="PS50109">
    <property type="entry name" value="HIS_KIN"/>
    <property type="match status" value="1"/>
</dbReference>
<keyword evidence="6" id="KW-0808">Transferase</keyword>
<keyword evidence="7 12" id="KW-0812">Transmembrane</keyword>
<dbReference type="Pfam" id="PF00672">
    <property type="entry name" value="HAMP"/>
    <property type="match status" value="1"/>
</dbReference>
<feature type="transmembrane region" description="Helical" evidence="12">
    <location>
        <begin position="537"/>
        <end position="558"/>
    </location>
</feature>
<dbReference type="PROSITE" id="PS50885">
    <property type="entry name" value="HAMP"/>
    <property type="match status" value="1"/>
</dbReference>
<evidence type="ECO:0000256" key="7">
    <source>
        <dbReference type="ARBA" id="ARBA00022692"/>
    </source>
</evidence>
<dbReference type="CDD" id="cd06225">
    <property type="entry name" value="HAMP"/>
    <property type="match status" value="1"/>
</dbReference>
<dbReference type="Gene3D" id="6.10.340.10">
    <property type="match status" value="1"/>
</dbReference>
<dbReference type="Gene3D" id="1.10.287.130">
    <property type="match status" value="1"/>
</dbReference>
<dbReference type="FunFam" id="1.10.287.130:FF:000001">
    <property type="entry name" value="Two-component sensor histidine kinase"/>
    <property type="match status" value="1"/>
</dbReference>
<dbReference type="SUPFAM" id="SSF55874">
    <property type="entry name" value="ATPase domain of HSP90 chaperone/DNA topoisomerase II/histidine kinase"/>
    <property type="match status" value="1"/>
</dbReference>
<dbReference type="SMART" id="SM00304">
    <property type="entry name" value="HAMP"/>
    <property type="match status" value="1"/>
</dbReference>
<feature type="region of interest" description="Disordered" evidence="11">
    <location>
        <begin position="140"/>
        <end position="173"/>
    </location>
</feature>
<dbReference type="Proteomes" id="UP000190064">
    <property type="component" value="Unassembled WGS sequence"/>
</dbReference>
<sequence>MAEATVKLGIRAKLVVLFLLIKVIPLVLLALLAWQGVVYLGERLNDETRQLSNEVRLTVEDMADTFSQKAERALNDRAREELERLTTDTARDVARFLYQRDADLNLAAALPIEEDSFRRFVEHRSSRIMDTGVWQLAKDGSGWVPANPPPPDVSDAKSSNAENQQDFHYRPPESVQPTLQIPLYHEITFIDLDGRERIKVQTSDLLPEGLRDVSRPENTYAKAEDYFTKLRDLKPGEIYVSDVIGPYVPSRILGPATPKAADKRQIPFEPEQEAYAGRENPVGKKFRGIIRWATPVSRNGKKIGYITLALNHDHILAFTDNLKPTEKRYAQIADASSGNYAFMWDYKDRNIAHPRHHSIVGFDPKTGQRAVPWLEASIYEGWQKSGQPLREYLADIPAFDQQTRSKKPALELIRQGQLGLECRYLNFAPQCKGWNDLTRQGGSGSFLIHWTGVWKLTTAATIPYFTGHYGDTPRGFGFVTIGANIDDFQQPAKDTAARMESKLEEFTALLNERQKELSGLINKIMADVAMELTVSTAIMVIIVVVIAVWMASMITGLVRYFTSGLNKIEDGDYGFRFEAQRNDELGQLSHALNGMADSVEASFEVSDQARKDAEQASQMKSDFLARMSHELRTPLNGIMGFAEILKLDDENAETREYADIIHQSGNHLLKLVDDILDLAKMDAGQLTLTPHEVRLQNWLTRFIAVHRGGAERKGLHLELDITSLPADFTLYIDDTRLRQVLNNLVENAIKFTQQGRVELSVSEAESSVIFDVKDSGEGIPPEAREWVFEAFRQATEFVSRSHGGTGLGLSIVRELCHVMGGEVELVDSTLGKGSHFRVVLPREKVPPEESGDTC</sequence>
<dbReference type="SUPFAM" id="SSF47384">
    <property type="entry name" value="Homodimeric domain of signal transducing histidine kinase"/>
    <property type="match status" value="1"/>
</dbReference>
<evidence type="ECO:0000256" key="2">
    <source>
        <dbReference type="ARBA" id="ARBA00004651"/>
    </source>
</evidence>
<evidence type="ECO:0000313" key="15">
    <source>
        <dbReference type="EMBL" id="OOV86191.1"/>
    </source>
</evidence>
<comment type="catalytic activity">
    <reaction evidence="1">
        <text>ATP + protein L-histidine = ADP + protein N-phospho-L-histidine.</text>
        <dbReference type="EC" id="2.7.13.3"/>
    </reaction>
</comment>
<evidence type="ECO:0000256" key="11">
    <source>
        <dbReference type="SAM" id="MobiDB-lite"/>
    </source>
</evidence>
<keyword evidence="16" id="KW-1185">Reference proteome</keyword>
<dbReference type="Pfam" id="PF02518">
    <property type="entry name" value="HATPase_c"/>
    <property type="match status" value="1"/>
</dbReference>
<dbReference type="InterPro" id="IPR003594">
    <property type="entry name" value="HATPase_dom"/>
</dbReference>
<feature type="domain" description="HAMP" evidence="14">
    <location>
        <begin position="552"/>
        <end position="604"/>
    </location>
</feature>
<dbReference type="InterPro" id="IPR004358">
    <property type="entry name" value="Sig_transdc_His_kin-like_C"/>
</dbReference>
<dbReference type="PANTHER" id="PTHR43711">
    <property type="entry name" value="TWO-COMPONENT HISTIDINE KINASE"/>
    <property type="match status" value="1"/>
</dbReference>
<dbReference type="InterPro" id="IPR003660">
    <property type="entry name" value="HAMP_dom"/>
</dbReference>